<dbReference type="Proteomes" id="UP000215134">
    <property type="component" value="Chromosome 1"/>
</dbReference>
<dbReference type="EMBL" id="LT906479">
    <property type="protein sequence ID" value="SNV84102.1"/>
    <property type="molecule type" value="Genomic_DNA"/>
</dbReference>
<organism evidence="1 2">
    <name type="scientific">Serratia ficaria</name>
    <dbReference type="NCBI Taxonomy" id="61651"/>
    <lineage>
        <taxon>Bacteria</taxon>
        <taxon>Pseudomonadati</taxon>
        <taxon>Pseudomonadota</taxon>
        <taxon>Gammaproteobacteria</taxon>
        <taxon>Enterobacterales</taxon>
        <taxon>Yersiniaceae</taxon>
        <taxon>Serratia</taxon>
    </lineage>
</organism>
<gene>
    <name evidence="1" type="ORF">SAMEA4384070_00371</name>
</gene>
<proteinExistence type="predicted"/>
<dbReference type="AlphaFoldDB" id="A0A240AL16"/>
<dbReference type="KEGG" id="sfj:SAMEA4384070_0371"/>
<accession>A0A240AL16</accession>
<dbReference type="RefSeq" id="WP_095095296.1">
    <property type="nucleotide sequence ID" value="NZ_CAMIQD010000003.1"/>
</dbReference>
<sequence>MMTLKYPEPVVRPHGQICREPALFSLPPQGMATLSETDALALETFCTAIRDRLLGPITLTAHPHRIGSRTSVALHLEGRLGRCIDVLITVTGSTLWPLPEEYGHPRWYITVPDAADVVYLLLHLSDLCERFRVN</sequence>
<name>A0A240AL16_SERFI</name>
<dbReference type="OrthoDB" id="6429087at2"/>
<keyword evidence="2" id="KW-1185">Reference proteome</keyword>
<evidence type="ECO:0000313" key="2">
    <source>
        <dbReference type="Proteomes" id="UP000215134"/>
    </source>
</evidence>
<reference evidence="1 2" key="1">
    <citation type="submission" date="2017-06" db="EMBL/GenBank/DDBJ databases">
        <authorList>
            <consortium name="Pathogen Informatics"/>
        </authorList>
    </citation>
    <scope>NUCLEOTIDE SEQUENCE [LARGE SCALE GENOMIC DNA]</scope>
    <source>
        <strain evidence="1 2">NCTC12148</strain>
    </source>
</reference>
<evidence type="ECO:0000313" key="1">
    <source>
        <dbReference type="EMBL" id="SNV84102.1"/>
    </source>
</evidence>
<protein>
    <submittedName>
        <fullName evidence="1">Uncharacterized protein</fullName>
    </submittedName>
</protein>
<dbReference type="GeneID" id="75025559"/>